<dbReference type="GO" id="GO:0005789">
    <property type="term" value="C:endoplasmic reticulum membrane"/>
    <property type="evidence" value="ECO:0007669"/>
    <property type="project" value="UniProtKB-SubCell"/>
</dbReference>
<dbReference type="Pfam" id="PF01663">
    <property type="entry name" value="Phosphodiest"/>
    <property type="match status" value="1"/>
</dbReference>
<dbReference type="PANTHER" id="PTHR12250:SF0">
    <property type="entry name" value="GPI ETHANOLAMINE PHOSPHATE TRANSFERASE 1"/>
    <property type="match status" value="1"/>
</dbReference>
<dbReference type="GO" id="GO:0051377">
    <property type="term" value="F:mannose-ethanolamine phosphotransferase activity"/>
    <property type="evidence" value="ECO:0007669"/>
    <property type="project" value="UniProtKB-UniRule"/>
</dbReference>
<dbReference type="EC" id="2.-.-.-" evidence="12"/>
<feature type="transmembrane region" description="Helical" evidence="12">
    <location>
        <begin position="6"/>
        <end position="27"/>
    </location>
</feature>
<feature type="domain" description="GPI ethanolamine phosphate transferase 1 C-terminal" evidence="13">
    <location>
        <begin position="475"/>
        <end position="940"/>
    </location>
</feature>
<comment type="subcellular location">
    <subcellularLocation>
        <location evidence="1 12">Endoplasmic reticulum membrane</location>
        <topology evidence="1 12">Multi-pass membrane protein</topology>
    </subcellularLocation>
</comment>
<comment type="function">
    <text evidence="12">Ethanolamine phosphate transferase involved in glycosylphosphatidylinositol-anchor biosynthesis. Transfers ethanolamine phosphate to the first alpha-1,4-linked mannose of the glycosylphosphatidylinositol precursor of GPI-anchor.</text>
</comment>
<keyword evidence="6 12" id="KW-0808">Transferase</keyword>
<feature type="transmembrane region" description="Helical" evidence="12">
    <location>
        <begin position="743"/>
        <end position="764"/>
    </location>
</feature>
<keyword evidence="10 12" id="KW-0472">Membrane</keyword>
<evidence type="ECO:0000256" key="4">
    <source>
        <dbReference type="ARBA" id="ARBA00020831"/>
    </source>
</evidence>
<feature type="transmembrane region" description="Helical" evidence="12">
    <location>
        <begin position="884"/>
        <end position="904"/>
    </location>
</feature>
<feature type="transmembrane region" description="Helical" evidence="12">
    <location>
        <begin position="560"/>
        <end position="576"/>
    </location>
</feature>
<evidence type="ECO:0000256" key="11">
    <source>
        <dbReference type="ARBA" id="ARBA00023180"/>
    </source>
</evidence>
<feature type="transmembrane region" description="Helical" evidence="12">
    <location>
        <begin position="641"/>
        <end position="661"/>
    </location>
</feature>
<keyword evidence="9 12" id="KW-1133">Transmembrane helix</keyword>
<evidence type="ECO:0000256" key="9">
    <source>
        <dbReference type="ARBA" id="ARBA00022989"/>
    </source>
</evidence>
<evidence type="ECO:0000256" key="7">
    <source>
        <dbReference type="ARBA" id="ARBA00022692"/>
    </source>
</evidence>
<dbReference type="EMBL" id="GACK01009535">
    <property type="protein sequence ID" value="JAA55499.1"/>
    <property type="molecule type" value="mRNA"/>
</dbReference>
<evidence type="ECO:0000259" key="13">
    <source>
        <dbReference type="Pfam" id="PF04987"/>
    </source>
</evidence>
<protein>
    <recommendedName>
        <fullName evidence="4 12">GPI ethanolamine phosphate transferase 1</fullName>
        <ecNumber evidence="12">2.-.-.-</ecNumber>
    </recommendedName>
</protein>
<comment type="pathway">
    <text evidence="2 12">Glycolipid biosynthesis; glycosylphosphatidylinositol-anchor biosynthesis.</text>
</comment>
<feature type="transmembrane region" description="Helical" evidence="12">
    <location>
        <begin position="486"/>
        <end position="508"/>
    </location>
</feature>
<feature type="transmembrane region" description="Helical" evidence="12">
    <location>
        <begin position="916"/>
        <end position="936"/>
    </location>
</feature>
<keyword evidence="7 12" id="KW-0812">Transmembrane</keyword>
<dbReference type="InterPro" id="IPR037671">
    <property type="entry name" value="PIGN_N"/>
</dbReference>
<sequence>MLLSVFTGVIGLAVHIVFLFSIFDIYFKSPIIHGLPAYEVPLPSPASRLVLIVADGLRADKIFELQKNGTSRAPYLRSIITEKGSWGVSHTRVPTESRPGHVALIAGFYEDVSAVTKGWKQNPVEFDSVFNRSRNVWAWGAADMVHLFTKGDHEKHVHAHTYDTNEIDFADEDASRLDLWVFGKLQEFLHSAADNQTLIEMLRQDKIVFFLHLLGLDTIGHGYNPDSTEYYENIALVDRNIRHMVKLIEEFYQEDGKTAYIFTSDHGMTDWGNHGAGNPSETETPLIAWGAGIAPPRLSGRDGYYDGYSEAWNLSLYRRVDINQADLAPLMAVLLGVPIPINSLGVLPVEYLNTDWHFRAVALLTNARQILAQFKQQKQIIEDTTFSLFFRQFRDMMPKRQHELIEMIETLLKQSRYKEAVQVIEKFIELSLKGLVYYQKYDRLELIEMIETLLKQSRYKEAVQVIEKFIELSLKGLVYYQKYDRLTLSIAVALGFTGWMAFVILLVLRNYTGIMCKSLESQSNKRNQDWQGKVKIISTSILVLFLSTILLYVQNARVMYYFYFLIPIVLWTMVFYELDVYYEAKAYLRRFDVKMWFVTMTVVAILAMELVVITFFYRGIMSLGLLVIGCWPFSTTLSKKMCCTWLIGCIVLGIFPLLPVIGKQHNYTLVTLSGWVCIIIFSYCARRPEMGLIRNSRQIPKEPQRSVILTAVQVVLIWVAIAIVRSTADSIERKEGLPLFNQILSWLLLILSPVLCLFSTTSLLNRLQNLTLSLLVPFLLMCIFYESLFLMALCFVMFLWICIEHQLSGSTLRLQDMTFESQDASSQTKAVTYHIRIDDIRKAYFFIFFMLVAFYGTGNIASLNSFSISSFYCFMTVFRPFTMAAILLIKVLIPLLIVSCAFRALLQSIKVSNTALFLLVVVLSDFTALHFFFLIKDSGSWLDIGMSISHYLLAMGMIIFTAVFHGLAWFMTTFSLECSGHELKRHLL</sequence>
<dbReference type="InterPro" id="IPR017850">
    <property type="entry name" value="Alkaline_phosphatase_core_sf"/>
</dbReference>
<dbReference type="Gene3D" id="3.40.720.10">
    <property type="entry name" value="Alkaline Phosphatase, subunit A"/>
    <property type="match status" value="1"/>
</dbReference>
<keyword evidence="11" id="KW-0325">Glycoprotein</keyword>
<feature type="transmembrane region" description="Helical" evidence="12">
    <location>
        <begin position="536"/>
        <end position="553"/>
    </location>
</feature>
<dbReference type="GO" id="GO:0006506">
    <property type="term" value="P:GPI anchor biosynthetic process"/>
    <property type="evidence" value="ECO:0007669"/>
    <property type="project" value="UniProtKB-UniPathway"/>
</dbReference>
<evidence type="ECO:0000256" key="1">
    <source>
        <dbReference type="ARBA" id="ARBA00004477"/>
    </source>
</evidence>
<evidence type="ECO:0000313" key="14">
    <source>
        <dbReference type="EMBL" id="JAA55499.1"/>
    </source>
</evidence>
<evidence type="ECO:0000256" key="12">
    <source>
        <dbReference type="RuleBase" id="RU367138"/>
    </source>
</evidence>
<proteinExistence type="evidence at transcript level"/>
<accession>L7LXB5</accession>
<evidence type="ECO:0000256" key="2">
    <source>
        <dbReference type="ARBA" id="ARBA00004687"/>
    </source>
</evidence>
<name>L7LXB5_RHIPC</name>
<dbReference type="InterPro" id="IPR007070">
    <property type="entry name" value="GPI_EtnP_transferase_1"/>
</dbReference>
<comment type="similarity">
    <text evidence="3 12">Belongs to the PIGG/PIGN/PIGO family. PIGN subfamily.</text>
</comment>
<evidence type="ECO:0000256" key="8">
    <source>
        <dbReference type="ARBA" id="ARBA00022824"/>
    </source>
</evidence>
<dbReference type="UniPathway" id="UPA00196"/>
<dbReference type="CDD" id="cd16020">
    <property type="entry name" value="GPI_EPT_1"/>
    <property type="match status" value="1"/>
</dbReference>
<keyword evidence="8 12" id="KW-0256">Endoplasmic reticulum</keyword>
<reference evidence="14" key="1">
    <citation type="submission" date="2012-11" db="EMBL/GenBank/DDBJ databases">
        <authorList>
            <person name="Lucero-Rivera Y.E."/>
            <person name="Tovar-Ramirez D."/>
        </authorList>
    </citation>
    <scope>NUCLEOTIDE SEQUENCE</scope>
    <source>
        <tissue evidence="14">Salivary gland</tissue>
    </source>
</reference>
<dbReference type="PANTHER" id="PTHR12250">
    <property type="entry name" value="PHOSPHATIDYLINOSITOL GLYCAN, CLASS N"/>
    <property type="match status" value="1"/>
</dbReference>
<dbReference type="SUPFAM" id="SSF53649">
    <property type="entry name" value="Alkaline phosphatase-like"/>
    <property type="match status" value="1"/>
</dbReference>
<dbReference type="InterPro" id="IPR002591">
    <property type="entry name" value="Phosphodiest/P_Trfase"/>
</dbReference>
<feature type="transmembrane region" description="Helical" evidence="12">
    <location>
        <begin position="776"/>
        <end position="801"/>
    </location>
</feature>
<keyword evidence="5 12" id="KW-0337">GPI-anchor biosynthesis</keyword>
<dbReference type="Pfam" id="PF04987">
    <property type="entry name" value="PigN"/>
    <property type="match status" value="1"/>
</dbReference>
<evidence type="ECO:0000256" key="3">
    <source>
        <dbReference type="ARBA" id="ARBA00008400"/>
    </source>
</evidence>
<reference evidence="14" key="2">
    <citation type="journal article" date="2015" name="J. Proteomics">
        <title>Sexual differences in the sialomes of the zebra tick, Rhipicephalus pulchellus.</title>
        <authorList>
            <person name="Tan A.W."/>
            <person name="Francischetti I.M."/>
            <person name="Slovak M."/>
            <person name="Kini R.M."/>
            <person name="Ribeiro J.M."/>
        </authorList>
    </citation>
    <scope>NUCLEOTIDE SEQUENCE</scope>
    <source>
        <tissue evidence="14">Salivary gland</tissue>
    </source>
</reference>
<evidence type="ECO:0000256" key="5">
    <source>
        <dbReference type="ARBA" id="ARBA00022502"/>
    </source>
</evidence>
<dbReference type="InterPro" id="IPR017852">
    <property type="entry name" value="GPI_EtnP_transferase_1_C"/>
</dbReference>
<evidence type="ECO:0000256" key="6">
    <source>
        <dbReference type="ARBA" id="ARBA00022679"/>
    </source>
</evidence>
<dbReference type="FunFam" id="3.40.720.10:FF:000015">
    <property type="entry name" value="GPI ethanolamine phosphate transferase 1"/>
    <property type="match status" value="1"/>
</dbReference>
<feature type="transmembrane region" description="Helical" evidence="12">
    <location>
        <begin position="948"/>
        <end position="971"/>
    </location>
</feature>
<feature type="transmembrane region" description="Helical" evidence="12">
    <location>
        <begin position="596"/>
        <end position="620"/>
    </location>
</feature>
<feature type="transmembrane region" description="Helical" evidence="12">
    <location>
        <begin position="667"/>
        <end position="685"/>
    </location>
</feature>
<feature type="transmembrane region" description="Helical" evidence="12">
    <location>
        <begin position="706"/>
        <end position="723"/>
    </location>
</feature>
<evidence type="ECO:0000256" key="10">
    <source>
        <dbReference type="ARBA" id="ARBA00023136"/>
    </source>
</evidence>
<feature type="transmembrane region" description="Helical" evidence="12">
    <location>
        <begin position="843"/>
        <end position="863"/>
    </location>
</feature>
<dbReference type="AlphaFoldDB" id="L7LXB5"/>
<organism evidence="14">
    <name type="scientific">Rhipicephalus pulchellus</name>
    <name type="common">Yellow backed tick</name>
    <name type="synonym">Dermacentor pulchellus</name>
    <dbReference type="NCBI Taxonomy" id="72859"/>
    <lineage>
        <taxon>Eukaryota</taxon>
        <taxon>Metazoa</taxon>
        <taxon>Ecdysozoa</taxon>
        <taxon>Arthropoda</taxon>
        <taxon>Chelicerata</taxon>
        <taxon>Arachnida</taxon>
        <taxon>Acari</taxon>
        <taxon>Parasitiformes</taxon>
        <taxon>Ixodida</taxon>
        <taxon>Ixodoidea</taxon>
        <taxon>Ixodidae</taxon>
        <taxon>Rhipicephalinae</taxon>
        <taxon>Rhipicephalus</taxon>
        <taxon>Rhipicephalus</taxon>
    </lineage>
</organism>